<dbReference type="Pfam" id="PF03466">
    <property type="entry name" value="LysR_substrate"/>
    <property type="match status" value="1"/>
</dbReference>
<reference evidence="6 7" key="1">
    <citation type="submission" date="2019-09" db="EMBL/GenBank/DDBJ databases">
        <title>Nocardioides panacisoli sp. nov., isolated from the soil of a ginseng field.</title>
        <authorList>
            <person name="Cho C."/>
        </authorList>
    </citation>
    <scope>NUCLEOTIDE SEQUENCE [LARGE SCALE GENOMIC DNA]</scope>
    <source>
        <strain evidence="6 7">BN140041</strain>
    </source>
</reference>
<evidence type="ECO:0000256" key="4">
    <source>
        <dbReference type="ARBA" id="ARBA00023163"/>
    </source>
</evidence>
<comment type="similarity">
    <text evidence="1">Belongs to the LysR transcriptional regulatory family.</text>
</comment>
<evidence type="ECO:0000256" key="2">
    <source>
        <dbReference type="ARBA" id="ARBA00023015"/>
    </source>
</evidence>
<gene>
    <name evidence="6" type="ORF">F0U47_00185</name>
</gene>
<dbReference type="RefSeq" id="WP_149748304.1">
    <property type="nucleotide sequence ID" value="NZ_VUJW01000001.1"/>
</dbReference>
<dbReference type="GO" id="GO:0005829">
    <property type="term" value="C:cytosol"/>
    <property type="evidence" value="ECO:0007669"/>
    <property type="project" value="TreeGrafter"/>
</dbReference>
<evidence type="ECO:0000256" key="3">
    <source>
        <dbReference type="ARBA" id="ARBA00023125"/>
    </source>
</evidence>
<dbReference type="EMBL" id="VUJW01000001">
    <property type="protein sequence ID" value="KAA1428681.1"/>
    <property type="molecule type" value="Genomic_DNA"/>
</dbReference>
<keyword evidence="3" id="KW-0238">DNA-binding</keyword>
<name>A0A5B1M741_9ACTN</name>
<protein>
    <submittedName>
        <fullName evidence="6">LysR family transcriptional regulator</fullName>
    </submittedName>
</protein>
<dbReference type="InterPro" id="IPR050950">
    <property type="entry name" value="HTH-type_LysR_regulators"/>
</dbReference>
<sequence length="298" mass="31222">MERRHLEYFLAVAESGSFTRAAAMLMIAQPSLSHSIGALERELGTELFERLGRGVKLTPAGEALIEPARRVLRSFILAKGSVRSVADAGFGRLSIISGTLWAIEPLVGMIGEFRRVHPAVQFTVADPLSRSEVLDAVRSGEADFGLLDGTPPGGALASRWLVDHELVAVLPSQPSLSALSMTVGDLARLGLISTPKGTPLRALLDEQLELAGLPDEVAVETAHLASVIPLVLAGAGAALLPEGLASDAAAKGARVVRLTQATRASVHLLWRAGRLNSLGEHFLAVGSDLYGQAGPGNS</sequence>
<keyword evidence="7" id="KW-1185">Reference proteome</keyword>
<dbReference type="AlphaFoldDB" id="A0A5B1M741"/>
<dbReference type="InterPro" id="IPR036390">
    <property type="entry name" value="WH_DNA-bd_sf"/>
</dbReference>
<dbReference type="Gene3D" id="3.40.190.290">
    <property type="match status" value="1"/>
</dbReference>
<keyword evidence="4" id="KW-0804">Transcription</keyword>
<reference evidence="6 7" key="2">
    <citation type="submission" date="2019-09" db="EMBL/GenBank/DDBJ databases">
        <authorList>
            <person name="Jin C."/>
        </authorList>
    </citation>
    <scope>NUCLEOTIDE SEQUENCE [LARGE SCALE GENOMIC DNA]</scope>
    <source>
        <strain evidence="6 7">BN140041</strain>
    </source>
</reference>
<evidence type="ECO:0000313" key="6">
    <source>
        <dbReference type="EMBL" id="KAA1428681.1"/>
    </source>
</evidence>
<dbReference type="Pfam" id="PF00126">
    <property type="entry name" value="HTH_1"/>
    <property type="match status" value="1"/>
</dbReference>
<accession>A0A5B1M741</accession>
<dbReference type="Gene3D" id="1.10.10.10">
    <property type="entry name" value="Winged helix-like DNA-binding domain superfamily/Winged helix DNA-binding domain"/>
    <property type="match status" value="1"/>
</dbReference>
<dbReference type="Proteomes" id="UP000324351">
    <property type="component" value="Unassembled WGS sequence"/>
</dbReference>
<dbReference type="InterPro" id="IPR000847">
    <property type="entry name" value="LysR_HTH_N"/>
</dbReference>
<organism evidence="6 7">
    <name type="scientific">Nocardioides antri</name>
    <dbReference type="NCBI Taxonomy" id="2607659"/>
    <lineage>
        <taxon>Bacteria</taxon>
        <taxon>Bacillati</taxon>
        <taxon>Actinomycetota</taxon>
        <taxon>Actinomycetes</taxon>
        <taxon>Propionibacteriales</taxon>
        <taxon>Nocardioidaceae</taxon>
        <taxon>Nocardioides</taxon>
    </lineage>
</organism>
<dbReference type="FunFam" id="1.10.10.10:FF:000001">
    <property type="entry name" value="LysR family transcriptional regulator"/>
    <property type="match status" value="1"/>
</dbReference>
<dbReference type="GO" id="GO:0003700">
    <property type="term" value="F:DNA-binding transcription factor activity"/>
    <property type="evidence" value="ECO:0007669"/>
    <property type="project" value="InterPro"/>
</dbReference>
<dbReference type="InterPro" id="IPR036388">
    <property type="entry name" value="WH-like_DNA-bd_sf"/>
</dbReference>
<proteinExistence type="inferred from homology"/>
<dbReference type="SUPFAM" id="SSF53850">
    <property type="entry name" value="Periplasmic binding protein-like II"/>
    <property type="match status" value="1"/>
</dbReference>
<dbReference type="SUPFAM" id="SSF46785">
    <property type="entry name" value="Winged helix' DNA-binding domain"/>
    <property type="match status" value="1"/>
</dbReference>
<evidence type="ECO:0000259" key="5">
    <source>
        <dbReference type="PROSITE" id="PS50931"/>
    </source>
</evidence>
<dbReference type="GO" id="GO:0003677">
    <property type="term" value="F:DNA binding"/>
    <property type="evidence" value="ECO:0007669"/>
    <property type="project" value="UniProtKB-KW"/>
</dbReference>
<dbReference type="PANTHER" id="PTHR30419:SF8">
    <property type="entry name" value="NITROGEN ASSIMILATION TRANSCRIPTIONAL ACTIVATOR-RELATED"/>
    <property type="match status" value="1"/>
</dbReference>
<keyword evidence="2" id="KW-0805">Transcription regulation</keyword>
<dbReference type="InterPro" id="IPR005119">
    <property type="entry name" value="LysR_subst-bd"/>
</dbReference>
<evidence type="ECO:0000313" key="7">
    <source>
        <dbReference type="Proteomes" id="UP000324351"/>
    </source>
</evidence>
<dbReference type="PANTHER" id="PTHR30419">
    <property type="entry name" value="HTH-TYPE TRANSCRIPTIONAL REGULATOR YBHD"/>
    <property type="match status" value="1"/>
</dbReference>
<evidence type="ECO:0000256" key="1">
    <source>
        <dbReference type="ARBA" id="ARBA00009437"/>
    </source>
</evidence>
<comment type="caution">
    <text evidence="6">The sequence shown here is derived from an EMBL/GenBank/DDBJ whole genome shotgun (WGS) entry which is preliminary data.</text>
</comment>
<dbReference type="PROSITE" id="PS50931">
    <property type="entry name" value="HTH_LYSR"/>
    <property type="match status" value="1"/>
</dbReference>
<dbReference type="PRINTS" id="PR00039">
    <property type="entry name" value="HTHLYSR"/>
</dbReference>
<dbReference type="CDD" id="cd05466">
    <property type="entry name" value="PBP2_LTTR_substrate"/>
    <property type="match status" value="1"/>
</dbReference>
<feature type="domain" description="HTH lysR-type" evidence="5">
    <location>
        <begin position="1"/>
        <end position="58"/>
    </location>
</feature>